<proteinExistence type="inferred from homology"/>
<keyword evidence="2" id="KW-0689">Ribosomal protein</keyword>
<dbReference type="Gene3D" id="3.30.1490.10">
    <property type="match status" value="1"/>
</dbReference>
<dbReference type="Proteomes" id="UP000054097">
    <property type="component" value="Unassembled WGS sequence"/>
</dbReference>
<dbReference type="SUPFAM" id="SSF56047">
    <property type="entry name" value="Ribosomal protein S8"/>
    <property type="match status" value="1"/>
</dbReference>
<dbReference type="GO" id="GO:0006412">
    <property type="term" value="P:translation"/>
    <property type="evidence" value="ECO:0007669"/>
    <property type="project" value="InterPro"/>
</dbReference>
<dbReference type="HOGENOM" id="CLU_107213_1_0_1"/>
<dbReference type="GO" id="GO:1990904">
    <property type="term" value="C:ribonucleoprotein complex"/>
    <property type="evidence" value="ECO:0007669"/>
    <property type="project" value="UniProtKB-KW"/>
</dbReference>
<dbReference type="EMBL" id="KN824277">
    <property type="protein sequence ID" value="KIM33719.1"/>
    <property type="molecule type" value="Genomic_DNA"/>
</dbReference>
<dbReference type="Pfam" id="PF00410">
    <property type="entry name" value="Ribosomal_S8"/>
    <property type="match status" value="1"/>
</dbReference>
<keyword evidence="5" id="KW-1185">Reference proteome</keyword>
<organism evidence="4 5">
    <name type="scientific">Serendipita vermifera MAFF 305830</name>
    <dbReference type="NCBI Taxonomy" id="933852"/>
    <lineage>
        <taxon>Eukaryota</taxon>
        <taxon>Fungi</taxon>
        <taxon>Dikarya</taxon>
        <taxon>Basidiomycota</taxon>
        <taxon>Agaricomycotina</taxon>
        <taxon>Agaricomycetes</taxon>
        <taxon>Sebacinales</taxon>
        <taxon>Serendipitaceae</taxon>
        <taxon>Serendipita</taxon>
    </lineage>
</organism>
<dbReference type="OrthoDB" id="409928at2759"/>
<dbReference type="GO" id="GO:0003735">
    <property type="term" value="F:structural constituent of ribosome"/>
    <property type="evidence" value="ECO:0007669"/>
    <property type="project" value="InterPro"/>
</dbReference>
<name>A0A0C3BNQ6_SERVB</name>
<dbReference type="GO" id="GO:0005840">
    <property type="term" value="C:ribosome"/>
    <property type="evidence" value="ECO:0007669"/>
    <property type="project" value="UniProtKB-KW"/>
</dbReference>
<keyword evidence="3" id="KW-0687">Ribonucleoprotein</keyword>
<evidence type="ECO:0000256" key="3">
    <source>
        <dbReference type="ARBA" id="ARBA00023274"/>
    </source>
</evidence>
<sequence length="158" mass="17688">MPRAHDISARIQNAFRARLAQVAVPHTTQNLAILSILLQSGFVSSLTRGTVAGPSPTAFDTCMGKLESKRRIWADLKYRDDRPVLTNMAAISKPSNRIYMDVDEIKRICTGRRAAWIVRPLQMGEIAVVRTRSKENRFLEAREAVRLGLGGEVLCRAR</sequence>
<dbReference type="InterPro" id="IPR035987">
    <property type="entry name" value="Ribosomal_uS8_sf"/>
</dbReference>
<comment type="similarity">
    <text evidence="1">Belongs to the universal ribosomal protein uS8 family.</text>
</comment>
<dbReference type="STRING" id="933852.A0A0C3BNQ6"/>
<dbReference type="AlphaFoldDB" id="A0A0C3BNQ6"/>
<reference evidence="4 5" key="1">
    <citation type="submission" date="2014-04" db="EMBL/GenBank/DDBJ databases">
        <authorList>
            <consortium name="DOE Joint Genome Institute"/>
            <person name="Kuo A."/>
            <person name="Zuccaro A."/>
            <person name="Kohler A."/>
            <person name="Nagy L.G."/>
            <person name="Floudas D."/>
            <person name="Copeland A."/>
            <person name="Barry K.W."/>
            <person name="Cichocki N."/>
            <person name="Veneault-Fourrey C."/>
            <person name="LaButti K."/>
            <person name="Lindquist E.A."/>
            <person name="Lipzen A."/>
            <person name="Lundell T."/>
            <person name="Morin E."/>
            <person name="Murat C."/>
            <person name="Sun H."/>
            <person name="Tunlid A."/>
            <person name="Henrissat B."/>
            <person name="Grigoriev I.V."/>
            <person name="Hibbett D.S."/>
            <person name="Martin F."/>
            <person name="Nordberg H.P."/>
            <person name="Cantor M.N."/>
            <person name="Hua S.X."/>
        </authorList>
    </citation>
    <scope>NUCLEOTIDE SEQUENCE [LARGE SCALE GENOMIC DNA]</scope>
    <source>
        <strain evidence="4 5">MAFF 305830</strain>
    </source>
</reference>
<dbReference type="InterPro" id="IPR000630">
    <property type="entry name" value="Ribosomal_uS8"/>
</dbReference>
<protein>
    <recommendedName>
        <fullName evidence="6">Ribosomal protein S8</fullName>
    </recommendedName>
</protein>
<evidence type="ECO:0000313" key="4">
    <source>
        <dbReference type="EMBL" id="KIM33719.1"/>
    </source>
</evidence>
<reference evidence="5" key="2">
    <citation type="submission" date="2015-01" db="EMBL/GenBank/DDBJ databases">
        <title>Evolutionary Origins and Diversification of the Mycorrhizal Mutualists.</title>
        <authorList>
            <consortium name="DOE Joint Genome Institute"/>
            <consortium name="Mycorrhizal Genomics Consortium"/>
            <person name="Kohler A."/>
            <person name="Kuo A."/>
            <person name="Nagy L.G."/>
            <person name="Floudas D."/>
            <person name="Copeland A."/>
            <person name="Barry K.W."/>
            <person name="Cichocki N."/>
            <person name="Veneault-Fourrey C."/>
            <person name="LaButti K."/>
            <person name="Lindquist E.A."/>
            <person name="Lipzen A."/>
            <person name="Lundell T."/>
            <person name="Morin E."/>
            <person name="Murat C."/>
            <person name="Riley R."/>
            <person name="Ohm R."/>
            <person name="Sun H."/>
            <person name="Tunlid A."/>
            <person name="Henrissat B."/>
            <person name="Grigoriev I.V."/>
            <person name="Hibbett D.S."/>
            <person name="Martin F."/>
        </authorList>
    </citation>
    <scope>NUCLEOTIDE SEQUENCE [LARGE SCALE GENOMIC DNA]</scope>
    <source>
        <strain evidence="5">MAFF 305830</strain>
    </source>
</reference>
<dbReference type="Gene3D" id="3.30.1370.30">
    <property type="match status" value="1"/>
</dbReference>
<evidence type="ECO:0008006" key="6">
    <source>
        <dbReference type="Google" id="ProtNLM"/>
    </source>
</evidence>
<evidence type="ECO:0000256" key="1">
    <source>
        <dbReference type="ARBA" id="ARBA00006471"/>
    </source>
</evidence>
<accession>A0A0C3BNQ6</accession>
<gene>
    <name evidence="4" type="ORF">M408DRAFT_325333</name>
</gene>
<evidence type="ECO:0000256" key="2">
    <source>
        <dbReference type="ARBA" id="ARBA00022980"/>
    </source>
</evidence>
<evidence type="ECO:0000313" key="5">
    <source>
        <dbReference type="Proteomes" id="UP000054097"/>
    </source>
</evidence>